<dbReference type="SUPFAM" id="SSF56935">
    <property type="entry name" value="Porins"/>
    <property type="match status" value="1"/>
</dbReference>
<keyword evidence="3" id="KW-1185">Reference proteome</keyword>
<dbReference type="EMBL" id="CP049801">
    <property type="protein sequence ID" value="QIO04645.1"/>
    <property type="molecule type" value="Genomic_DNA"/>
</dbReference>
<evidence type="ECO:0000313" key="3">
    <source>
        <dbReference type="Proteomes" id="UP000502297"/>
    </source>
</evidence>
<proteinExistence type="predicted"/>
<evidence type="ECO:0000256" key="1">
    <source>
        <dbReference type="SAM" id="SignalP"/>
    </source>
</evidence>
<sequence>MQKIAFTSLLLMSVLASATSYANTYHAEVEAAAGFVDPDHGGSGSEYVLHGKYFFNPVDAGHSPLAESAFLDRASNVSVQGHFSDQGNTQENAYGAALEMYVPNTNVYVNASLKHNHETEKTKNKHHHIDTTYYATQLGYLPVSGLLVTAGLEGFHNDQESGVSPTLAAKYVTQIAGKDVNLEAGVAFGDLDEYRLAADYYLNKEFSVGADYYRNNVDHVEEYGVKARKFMTHQFSVEGRVGFGREFDNDYNSVDLSIRYHF</sequence>
<dbReference type="Proteomes" id="UP000502297">
    <property type="component" value="Chromosome"/>
</dbReference>
<reference evidence="2 3" key="1">
    <citation type="submission" date="2020-03" db="EMBL/GenBank/DDBJ databases">
        <authorList>
            <person name="Zhu W."/>
        </authorList>
    </citation>
    <scope>NUCLEOTIDE SEQUENCE [LARGE SCALE GENOMIC DNA]</scope>
    <source>
        <strain evidence="2 3">323-1</strain>
    </source>
</reference>
<evidence type="ECO:0000313" key="2">
    <source>
        <dbReference type="EMBL" id="QIO04645.1"/>
    </source>
</evidence>
<feature type="chain" id="PRO_5026269527" evidence="1">
    <location>
        <begin position="23"/>
        <end position="262"/>
    </location>
</feature>
<dbReference type="AlphaFoldDB" id="A0A6G8RRY5"/>
<keyword evidence="1" id="KW-0732">Signal</keyword>
<name>A0A6G8RRY5_9GAMM</name>
<dbReference type="KEGG" id="asha:G8E00_01055"/>
<dbReference type="RefSeq" id="WP_166221419.1">
    <property type="nucleotide sequence ID" value="NZ_CP049801.1"/>
</dbReference>
<organism evidence="2 3">
    <name type="scientific">Acinetobacter shaoyimingii</name>
    <dbReference type="NCBI Taxonomy" id="2715164"/>
    <lineage>
        <taxon>Bacteria</taxon>
        <taxon>Pseudomonadati</taxon>
        <taxon>Pseudomonadota</taxon>
        <taxon>Gammaproteobacteria</taxon>
        <taxon>Moraxellales</taxon>
        <taxon>Moraxellaceae</taxon>
        <taxon>Acinetobacter</taxon>
    </lineage>
</organism>
<protein>
    <submittedName>
        <fullName evidence="2">Putative porin</fullName>
    </submittedName>
</protein>
<feature type="signal peptide" evidence="1">
    <location>
        <begin position="1"/>
        <end position="22"/>
    </location>
</feature>
<accession>A0A6G8RRY5</accession>
<gene>
    <name evidence="2" type="ORF">G8E00_01055</name>
</gene>